<name>A0A2M4BDY3_9DIPT</name>
<evidence type="ECO:0000256" key="1">
    <source>
        <dbReference type="SAM" id="MobiDB-lite"/>
    </source>
</evidence>
<feature type="compositionally biased region" description="Polar residues" evidence="1">
    <location>
        <begin position="712"/>
        <end position="728"/>
    </location>
</feature>
<protein>
    <submittedName>
        <fullName evidence="2">Putative polyhomeotic-proximal chromatin protein</fullName>
    </submittedName>
</protein>
<feature type="compositionally biased region" description="Basic and acidic residues" evidence="1">
    <location>
        <begin position="611"/>
        <end position="622"/>
    </location>
</feature>
<feature type="compositionally biased region" description="Gly residues" evidence="1">
    <location>
        <begin position="767"/>
        <end position="777"/>
    </location>
</feature>
<feature type="region of interest" description="Disordered" evidence="1">
    <location>
        <begin position="337"/>
        <end position="393"/>
    </location>
</feature>
<dbReference type="EMBL" id="GGFJ01002111">
    <property type="protein sequence ID" value="MBW51252.1"/>
    <property type="molecule type" value="Transcribed_RNA"/>
</dbReference>
<feature type="compositionally biased region" description="Gly residues" evidence="1">
    <location>
        <begin position="664"/>
        <end position="673"/>
    </location>
</feature>
<feature type="compositionally biased region" description="Low complexity" evidence="1">
    <location>
        <begin position="455"/>
        <end position="464"/>
    </location>
</feature>
<feature type="compositionally biased region" description="Low complexity" evidence="1">
    <location>
        <begin position="146"/>
        <end position="157"/>
    </location>
</feature>
<sequence>MSNLNWTDSSFVVRCTVLYLTLFLEIILGSAADAGQHDGRTASSHAAAESSQAVAMAAAKDHIVQILRQERDRLLDKLSSYEAETVAGRIRAAKMQDEVETLTLTVRKLHEQLKAAQNQQLELNTKLHDLHQQPVNKSTSSSSDTAVQQGSSSGTAQQTVFAKAPRYHATVLGPSENSSSTGNASTSTVIISAATAASSGALDDTILAVVGQGAGAGVPGAGEANAGRAFDASALGRLDALLGTPSANRLQKVRSLDSQKIAAILLETNIVELQRHLLTVTVQNQVLQQRLEQATRSKIFLSEKLEKSKEDVDDLRFQLKEKTIELEGTRAQLRVIESKASSKSSPASTTSSPEHHHQRMMRMASPTTMLQQQQQQQQQQQSSTLMHLTHTPTGSNCQLVMRLASSQVSTPSMKAMTPVAMDDIAQQQQHSSSTESAQDQAERDSTSSGTGGRMQPQQQQQQQQYHHHHNHQHHHQQQQLQCPDTPRRRPSKIPLPGMKGSVAPKPPSGRNFAAAGPITPTTPTGVSTSTSHRPLALSSGPPSNRSLAKSTGSLYIKSSDVGPFGVTQQQQQHPQQQQHQPQPMNNKPRDSNSSGSSGSLYRPDSAQSWRTSKDTPSLEKARSSSIPISSGKGGQQSPATTAHAAMPLPRTPTAASPSMIPSGPVGGGGGFGIGSTISSSPQPRSKRDSLTTKVKNCDSLSRLQSAQMAGSVIKTTGTKNSATVTGTAAGSGYQAPPPPVRERKQSAGAGLRHTSSSSIGSATDGGTAIGGGNGTGNTGASVTTTTTTTIAAASSSSTSTSDTIKVRNNRSSFWNWLKI</sequence>
<feature type="region of interest" description="Disordered" evidence="1">
    <location>
        <begin position="132"/>
        <end position="157"/>
    </location>
</feature>
<feature type="compositionally biased region" description="Low complexity" evidence="1">
    <location>
        <begin position="513"/>
        <end position="531"/>
    </location>
</feature>
<feature type="compositionally biased region" description="Low complexity" evidence="1">
    <location>
        <begin position="338"/>
        <end position="352"/>
    </location>
</feature>
<feature type="compositionally biased region" description="Polar residues" evidence="1">
    <location>
        <begin position="540"/>
        <end position="553"/>
    </location>
</feature>
<feature type="region of interest" description="Disordered" evidence="1">
    <location>
        <begin position="712"/>
        <end position="781"/>
    </location>
</feature>
<reference evidence="2" key="1">
    <citation type="submission" date="2018-01" db="EMBL/GenBank/DDBJ databases">
        <title>An insight into the sialome of Amazonian anophelines.</title>
        <authorList>
            <person name="Ribeiro J.M."/>
            <person name="Scarpassa V."/>
            <person name="Calvo E."/>
        </authorList>
    </citation>
    <scope>NUCLEOTIDE SEQUENCE</scope>
    <source>
        <tissue evidence="2">Salivary glands</tissue>
    </source>
</reference>
<feature type="compositionally biased region" description="Low complexity" evidence="1">
    <location>
        <begin position="371"/>
        <end position="381"/>
    </location>
</feature>
<dbReference type="AlphaFoldDB" id="A0A2M4BDY3"/>
<feature type="compositionally biased region" description="Polar residues" evidence="1">
    <location>
        <begin position="382"/>
        <end position="393"/>
    </location>
</feature>
<feature type="compositionally biased region" description="Low complexity" evidence="1">
    <location>
        <begin position="568"/>
        <end position="583"/>
    </location>
</feature>
<feature type="compositionally biased region" description="Basic residues" evidence="1">
    <location>
        <begin position="465"/>
        <end position="476"/>
    </location>
</feature>
<accession>A0A2M4BDY3</accession>
<proteinExistence type="predicted"/>
<feature type="compositionally biased region" description="Polar residues" evidence="1">
    <location>
        <begin position="425"/>
        <end position="439"/>
    </location>
</feature>
<feature type="compositionally biased region" description="Low complexity" evidence="1">
    <location>
        <begin position="623"/>
        <end position="638"/>
    </location>
</feature>
<feature type="compositionally biased region" description="Polar residues" evidence="1">
    <location>
        <begin position="133"/>
        <end position="145"/>
    </location>
</feature>
<organism evidence="2">
    <name type="scientific">Anopheles marajoara</name>
    <dbReference type="NCBI Taxonomy" id="58244"/>
    <lineage>
        <taxon>Eukaryota</taxon>
        <taxon>Metazoa</taxon>
        <taxon>Ecdysozoa</taxon>
        <taxon>Arthropoda</taxon>
        <taxon>Hexapoda</taxon>
        <taxon>Insecta</taxon>
        <taxon>Pterygota</taxon>
        <taxon>Neoptera</taxon>
        <taxon>Endopterygota</taxon>
        <taxon>Diptera</taxon>
        <taxon>Nematocera</taxon>
        <taxon>Culicoidea</taxon>
        <taxon>Culicidae</taxon>
        <taxon>Anophelinae</taxon>
        <taxon>Anopheles</taxon>
    </lineage>
</organism>
<feature type="region of interest" description="Disordered" evidence="1">
    <location>
        <begin position="425"/>
        <end position="696"/>
    </location>
</feature>
<evidence type="ECO:0000313" key="2">
    <source>
        <dbReference type="EMBL" id="MBW51252.1"/>
    </source>
</evidence>